<dbReference type="EMBL" id="AP005461">
    <property type="protein sequence ID" value="BAD61950.1"/>
    <property type="molecule type" value="Genomic_DNA"/>
</dbReference>
<evidence type="ECO:0000313" key="2">
    <source>
        <dbReference type="EMBL" id="BAD61950.1"/>
    </source>
</evidence>
<reference evidence="3" key="2">
    <citation type="journal article" date="2008" name="Nucleic Acids Res.">
        <title>The rice annotation project database (RAP-DB): 2008 update.</title>
        <authorList>
            <consortium name="The rice annotation project (RAP)"/>
        </authorList>
    </citation>
    <scope>GENOME REANNOTATION</scope>
    <source>
        <strain evidence="3">cv. Nipponbare</strain>
    </source>
</reference>
<evidence type="ECO:0000313" key="3">
    <source>
        <dbReference type="Proteomes" id="UP000000763"/>
    </source>
</evidence>
<reference evidence="3" key="1">
    <citation type="journal article" date="2005" name="Nature">
        <title>The map-based sequence of the rice genome.</title>
        <authorList>
            <consortium name="International rice genome sequencing project (IRGSP)"/>
            <person name="Matsumoto T."/>
            <person name="Wu J."/>
            <person name="Kanamori H."/>
            <person name="Katayose Y."/>
            <person name="Fujisawa M."/>
            <person name="Namiki N."/>
            <person name="Mizuno H."/>
            <person name="Yamamoto K."/>
            <person name="Antonio B.A."/>
            <person name="Baba T."/>
            <person name="Sakata K."/>
            <person name="Nagamura Y."/>
            <person name="Aoki H."/>
            <person name="Arikawa K."/>
            <person name="Arita K."/>
            <person name="Bito T."/>
            <person name="Chiden Y."/>
            <person name="Fujitsuka N."/>
            <person name="Fukunaka R."/>
            <person name="Hamada M."/>
            <person name="Harada C."/>
            <person name="Hayashi A."/>
            <person name="Hijishita S."/>
            <person name="Honda M."/>
            <person name="Hosokawa S."/>
            <person name="Ichikawa Y."/>
            <person name="Idonuma A."/>
            <person name="Iijima M."/>
            <person name="Ikeda M."/>
            <person name="Ikeno M."/>
            <person name="Ito K."/>
            <person name="Ito S."/>
            <person name="Ito T."/>
            <person name="Ito Y."/>
            <person name="Ito Y."/>
            <person name="Iwabuchi A."/>
            <person name="Kamiya K."/>
            <person name="Karasawa W."/>
            <person name="Kurita K."/>
            <person name="Katagiri S."/>
            <person name="Kikuta A."/>
            <person name="Kobayashi H."/>
            <person name="Kobayashi N."/>
            <person name="Machita K."/>
            <person name="Maehara T."/>
            <person name="Masukawa M."/>
            <person name="Mizubayashi T."/>
            <person name="Mukai Y."/>
            <person name="Nagasaki H."/>
            <person name="Nagata Y."/>
            <person name="Naito S."/>
            <person name="Nakashima M."/>
            <person name="Nakama Y."/>
            <person name="Nakamichi Y."/>
            <person name="Nakamura M."/>
            <person name="Meguro A."/>
            <person name="Negishi M."/>
            <person name="Ohta I."/>
            <person name="Ohta T."/>
            <person name="Okamoto M."/>
            <person name="Ono N."/>
            <person name="Saji S."/>
            <person name="Sakaguchi M."/>
            <person name="Sakai K."/>
            <person name="Shibata M."/>
            <person name="Shimokawa T."/>
            <person name="Song J."/>
            <person name="Takazaki Y."/>
            <person name="Terasawa K."/>
            <person name="Tsugane M."/>
            <person name="Tsuji K."/>
            <person name="Ueda S."/>
            <person name="Waki K."/>
            <person name="Yamagata H."/>
            <person name="Yamamoto M."/>
            <person name="Yamamoto S."/>
            <person name="Yamane H."/>
            <person name="Yoshiki S."/>
            <person name="Yoshihara R."/>
            <person name="Yukawa K."/>
            <person name="Zhong H."/>
            <person name="Yano M."/>
            <person name="Yuan Q."/>
            <person name="Ouyang S."/>
            <person name="Liu J."/>
            <person name="Jones K.M."/>
            <person name="Gansberger K."/>
            <person name="Moffat K."/>
            <person name="Hill J."/>
            <person name="Bera J."/>
            <person name="Fadrosh D."/>
            <person name="Jin S."/>
            <person name="Johri S."/>
            <person name="Kim M."/>
            <person name="Overton L."/>
            <person name="Reardon M."/>
            <person name="Tsitrin T."/>
            <person name="Vuong H."/>
            <person name="Weaver B."/>
            <person name="Ciecko A."/>
            <person name="Tallon L."/>
            <person name="Jackson J."/>
            <person name="Pai G."/>
            <person name="Aken S.V."/>
            <person name="Utterback T."/>
            <person name="Reidmuller S."/>
            <person name="Feldblyum T."/>
            <person name="Hsiao J."/>
            <person name="Zismann V."/>
            <person name="Iobst S."/>
            <person name="de Vazeille A.R."/>
            <person name="Buell C.R."/>
            <person name="Ying K."/>
            <person name="Li Y."/>
            <person name="Lu T."/>
            <person name="Huang Y."/>
            <person name="Zhao Q."/>
            <person name="Feng Q."/>
            <person name="Zhang L."/>
            <person name="Zhu J."/>
            <person name="Weng Q."/>
            <person name="Mu J."/>
            <person name="Lu Y."/>
            <person name="Fan D."/>
            <person name="Liu Y."/>
            <person name="Guan J."/>
            <person name="Zhang Y."/>
            <person name="Yu S."/>
            <person name="Liu X."/>
            <person name="Zhang Y."/>
            <person name="Hong G."/>
            <person name="Han B."/>
            <person name="Choisne N."/>
            <person name="Demange N."/>
            <person name="Orjeda G."/>
            <person name="Samain S."/>
            <person name="Cattolico L."/>
            <person name="Pelletier E."/>
            <person name="Couloux A."/>
            <person name="Segurens B."/>
            <person name="Wincker P."/>
            <person name="D'Hont A."/>
            <person name="Scarpelli C."/>
            <person name="Weissenbach J."/>
            <person name="Salanoubat M."/>
            <person name="Quetier F."/>
            <person name="Yu Y."/>
            <person name="Kim H.R."/>
            <person name="Rambo T."/>
            <person name="Currie J."/>
            <person name="Collura K."/>
            <person name="Luo M."/>
            <person name="Yang T."/>
            <person name="Ammiraju J.S.S."/>
            <person name="Engler F."/>
            <person name="Soderlund C."/>
            <person name="Wing R.A."/>
            <person name="Palmer L.E."/>
            <person name="de la Bastide M."/>
            <person name="Spiegel L."/>
            <person name="Nascimento L."/>
            <person name="Zutavern T."/>
            <person name="O'Shaughnessy A."/>
            <person name="Dike S."/>
            <person name="Dedhia N."/>
            <person name="Preston R."/>
            <person name="Balija V."/>
            <person name="McCombie W.R."/>
            <person name="Chow T."/>
            <person name="Chen H."/>
            <person name="Chung M."/>
            <person name="Chen C."/>
            <person name="Shaw J."/>
            <person name="Wu H."/>
            <person name="Hsiao K."/>
            <person name="Chao Y."/>
            <person name="Chu M."/>
            <person name="Cheng C."/>
            <person name="Hour A."/>
            <person name="Lee P."/>
            <person name="Lin S."/>
            <person name="Lin Y."/>
            <person name="Liou J."/>
            <person name="Liu S."/>
            <person name="Hsing Y."/>
            <person name="Raghuvanshi S."/>
            <person name="Mohanty A."/>
            <person name="Bharti A.K."/>
            <person name="Gaur A."/>
            <person name="Gupta V."/>
            <person name="Kumar D."/>
            <person name="Ravi V."/>
            <person name="Vij S."/>
            <person name="Kapur A."/>
            <person name="Khurana P."/>
            <person name="Khurana P."/>
            <person name="Khurana J.P."/>
            <person name="Tyagi A.K."/>
            <person name="Gaikwad K."/>
            <person name="Singh A."/>
            <person name="Dalal V."/>
            <person name="Srivastava S."/>
            <person name="Dixit A."/>
            <person name="Pal A.K."/>
            <person name="Ghazi I.A."/>
            <person name="Yadav M."/>
            <person name="Pandit A."/>
            <person name="Bhargava A."/>
            <person name="Sureshbabu K."/>
            <person name="Batra K."/>
            <person name="Sharma T.R."/>
            <person name="Mohapatra T."/>
            <person name="Singh N.K."/>
            <person name="Messing J."/>
            <person name="Nelson A.B."/>
            <person name="Fuks G."/>
            <person name="Kavchok S."/>
            <person name="Keizer G."/>
            <person name="Linton E."/>
            <person name="Llaca V."/>
            <person name="Song R."/>
            <person name="Tanyolac B."/>
            <person name="Young S."/>
            <person name="Ho-Il K."/>
            <person name="Hahn J.H."/>
            <person name="Sangsakoo G."/>
            <person name="Vanavichit A."/>
            <person name="de Mattos Luiz.A.T."/>
            <person name="Zimmer P.D."/>
            <person name="Malone G."/>
            <person name="Dellagostin O."/>
            <person name="de Oliveira A.C."/>
            <person name="Bevan M."/>
            <person name="Bancroft I."/>
            <person name="Minx P."/>
            <person name="Cordum H."/>
            <person name="Wilson R."/>
            <person name="Cheng Z."/>
            <person name="Jin W."/>
            <person name="Jiang J."/>
            <person name="Leong S.A."/>
            <person name="Iwama H."/>
            <person name="Gojobori T."/>
            <person name="Itoh T."/>
            <person name="Niimura Y."/>
            <person name="Fujii Y."/>
            <person name="Habara T."/>
            <person name="Sakai H."/>
            <person name="Sato Y."/>
            <person name="Wilson G."/>
            <person name="Kumar K."/>
            <person name="McCouch S."/>
            <person name="Juretic N."/>
            <person name="Hoen D."/>
            <person name="Wright S."/>
            <person name="Bruskiewich R."/>
            <person name="Bureau T."/>
            <person name="Miyao A."/>
            <person name="Hirochika H."/>
            <person name="Nishikawa T."/>
            <person name="Kadowaki K."/>
            <person name="Sugiura M."/>
            <person name="Burr B."/>
            <person name="Sasaki T."/>
        </authorList>
    </citation>
    <scope>NUCLEOTIDE SEQUENCE [LARGE SCALE GENOMIC DNA]</scope>
    <source>
        <strain evidence="3">cv. Nipponbare</strain>
    </source>
</reference>
<feature type="compositionally biased region" description="Basic and acidic residues" evidence="1">
    <location>
        <begin position="188"/>
        <end position="209"/>
    </location>
</feature>
<feature type="compositionally biased region" description="Basic and acidic residues" evidence="1">
    <location>
        <begin position="238"/>
        <end position="255"/>
    </location>
</feature>
<accession>Q5Z606</accession>
<sequence>MVKTAVRIERKPTAGREAARGFGGERVRGPGPREWGPCGSLTVHGGLGALGLTPVGPVGPTRQPHPRARMADGRAPRGHTARSEAATSARSAGGGACAPMVTGEVVDGGPRLERGKGKGGKEAAEAVGAERDGGAARVDGDGSVLAVGELGEAVDGVGGDAAKPRLAAPRWEEVRGDDGDGPELGSDGGERGERCERVSEGERGRRVVETVRGWRAGPPVSDVRTGRGRVGPRGKRERGREMGRIQPREREGGDF</sequence>
<protein>
    <submittedName>
        <fullName evidence="2">Pr1-like protein</fullName>
    </submittedName>
</protein>
<organism evidence="2 3">
    <name type="scientific">Oryza sativa subsp. japonica</name>
    <name type="common">Rice</name>
    <dbReference type="NCBI Taxonomy" id="39947"/>
    <lineage>
        <taxon>Eukaryota</taxon>
        <taxon>Viridiplantae</taxon>
        <taxon>Streptophyta</taxon>
        <taxon>Embryophyta</taxon>
        <taxon>Tracheophyta</taxon>
        <taxon>Spermatophyta</taxon>
        <taxon>Magnoliopsida</taxon>
        <taxon>Liliopsida</taxon>
        <taxon>Poales</taxon>
        <taxon>Poaceae</taxon>
        <taxon>BOP clade</taxon>
        <taxon>Oryzoideae</taxon>
        <taxon>Oryzeae</taxon>
        <taxon>Oryzinae</taxon>
        <taxon>Oryza</taxon>
        <taxon>Oryza sativa</taxon>
    </lineage>
</organism>
<feature type="compositionally biased region" description="Basic and acidic residues" evidence="1">
    <location>
        <begin position="1"/>
        <end position="28"/>
    </location>
</feature>
<feature type="compositionally biased region" description="Basic and acidic residues" evidence="1">
    <location>
        <begin position="110"/>
        <end position="135"/>
    </location>
</feature>
<proteinExistence type="predicted"/>
<feature type="region of interest" description="Disordered" evidence="1">
    <location>
        <begin position="57"/>
        <end position="135"/>
    </location>
</feature>
<feature type="compositionally biased region" description="Basic residues" evidence="1">
    <location>
        <begin position="226"/>
        <end position="237"/>
    </location>
</feature>
<gene>
    <name evidence="2" type="primary">P0612G07.3</name>
</gene>
<evidence type="ECO:0000256" key="1">
    <source>
        <dbReference type="SAM" id="MobiDB-lite"/>
    </source>
</evidence>
<feature type="region of interest" description="Disordered" evidence="1">
    <location>
        <begin position="1"/>
        <end position="39"/>
    </location>
</feature>
<dbReference type="Proteomes" id="UP000000763">
    <property type="component" value="Chromosome 6"/>
</dbReference>
<dbReference type="AlphaFoldDB" id="Q5Z606"/>
<name>Q5Z606_ORYSJ</name>
<feature type="region of interest" description="Disordered" evidence="1">
    <location>
        <begin position="172"/>
        <end position="255"/>
    </location>
</feature>